<evidence type="ECO:0000313" key="1">
    <source>
        <dbReference type="EMBL" id="CAG8842300.1"/>
    </source>
</evidence>
<evidence type="ECO:0000313" key="2">
    <source>
        <dbReference type="Proteomes" id="UP000789901"/>
    </source>
</evidence>
<feature type="non-terminal residue" evidence="1">
    <location>
        <position position="128"/>
    </location>
</feature>
<protein>
    <submittedName>
        <fullName evidence="1">44234_t:CDS:1</fullName>
    </submittedName>
</protein>
<dbReference type="EMBL" id="CAJVQB010068546">
    <property type="protein sequence ID" value="CAG8842300.1"/>
    <property type="molecule type" value="Genomic_DNA"/>
</dbReference>
<keyword evidence="2" id="KW-1185">Reference proteome</keyword>
<accession>A0ABN7WWC0</accession>
<sequence length="128" mass="15264">TINMFEDIFVVLKKSTYADKDTLALLTKKRKRWDRKIIYKFVSLNITMDKKQILLEFSRKHLPYFILLNGKCYYCENFLKLDIKNNISSLLLWLSKIGKLKTNLKKIIEANEDSSQNQRIENEDDILK</sequence>
<gene>
    <name evidence="1" type="ORF">GMARGA_LOCUS35908</name>
</gene>
<comment type="caution">
    <text evidence="1">The sequence shown here is derived from an EMBL/GenBank/DDBJ whole genome shotgun (WGS) entry which is preliminary data.</text>
</comment>
<reference evidence="1 2" key="1">
    <citation type="submission" date="2021-06" db="EMBL/GenBank/DDBJ databases">
        <authorList>
            <person name="Kallberg Y."/>
            <person name="Tangrot J."/>
            <person name="Rosling A."/>
        </authorList>
    </citation>
    <scope>NUCLEOTIDE SEQUENCE [LARGE SCALE GENOMIC DNA]</scope>
    <source>
        <strain evidence="1 2">120-4 pot B 10/14</strain>
    </source>
</reference>
<dbReference type="Proteomes" id="UP000789901">
    <property type="component" value="Unassembled WGS sequence"/>
</dbReference>
<organism evidence="1 2">
    <name type="scientific">Gigaspora margarita</name>
    <dbReference type="NCBI Taxonomy" id="4874"/>
    <lineage>
        <taxon>Eukaryota</taxon>
        <taxon>Fungi</taxon>
        <taxon>Fungi incertae sedis</taxon>
        <taxon>Mucoromycota</taxon>
        <taxon>Glomeromycotina</taxon>
        <taxon>Glomeromycetes</taxon>
        <taxon>Diversisporales</taxon>
        <taxon>Gigasporaceae</taxon>
        <taxon>Gigaspora</taxon>
    </lineage>
</organism>
<name>A0ABN7WWC0_GIGMA</name>
<proteinExistence type="predicted"/>
<feature type="non-terminal residue" evidence="1">
    <location>
        <position position="1"/>
    </location>
</feature>